<evidence type="ECO:0000259" key="5">
    <source>
        <dbReference type="PROSITE" id="PS52035"/>
    </source>
</evidence>
<dbReference type="PANTHER" id="PTHR12756">
    <property type="entry name" value="CYTOSOLIC CARBOXYPEPTIDASE"/>
    <property type="match status" value="1"/>
</dbReference>
<protein>
    <recommendedName>
        <fullName evidence="5">Peptidase M14 domain-containing protein</fullName>
    </recommendedName>
</protein>
<keyword evidence="7" id="KW-1185">Reference proteome</keyword>
<evidence type="ECO:0000313" key="7">
    <source>
        <dbReference type="Proteomes" id="UP000318571"/>
    </source>
</evidence>
<dbReference type="PANTHER" id="PTHR12756:SF9">
    <property type="entry name" value="CYTOSOLIC CARBOXYPEPTIDASE 6"/>
    <property type="match status" value="1"/>
</dbReference>
<dbReference type="InterPro" id="IPR050821">
    <property type="entry name" value="Cytosolic_carboxypeptidase"/>
</dbReference>
<dbReference type="Pfam" id="PF18027">
    <property type="entry name" value="Pepdidase_M14_N"/>
    <property type="match status" value="1"/>
</dbReference>
<feature type="active site" description="Proton donor/acceptor" evidence="3">
    <location>
        <position position="431"/>
    </location>
</feature>
<evidence type="ECO:0000256" key="4">
    <source>
        <dbReference type="SAM" id="MobiDB-lite"/>
    </source>
</evidence>
<dbReference type="GO" id="GO:0008270">
    <property type="term" value="F:zinc ion binding"/>
    <property type="evidence" value="ECO:0007669"/>
    <property type="project" value="InterPro"/>
</dbReference>
<comment type="caution">
    <text evidence="6">The sequence shown here is derived from an EMBL/GenBank/DDBJ whole genome shotgun (WGS) entry which is preliminary data.</text>
</comment>
<proteinExistence type="inferred from homology"/>
<dbReference type="InterPro" id="IPR040626">
    <property type="entry name" value="Pepdidase_M14_N"/>
</dbReference>
<dbReference type="GO" id="GO:0006508">
    <property type="term" value="P:proteolysis"/>
    <property type="evidence" value="ECO:0007669"/>
    <property type="project" value="InterPro"/>
</dbReference>
<dbReference type="SUPFAM" id="SSF53187">
    <property type="entry name" value="Zn-dependent exopeptidases"/>
    <property type="match status" value="1"/>
</dbReference>
<comment type="cofactor">
    <cofactor evidence="1">
        <name>Zn(2+)</name>
        <dbReference type="ChEBI" id="CHEBI:29105"/>
    </cofactor>
</comment>
<dbReference type="Proteomes" id="UP000318571">
    <property type="component" value="Chromosome 9"/>
</dbReference>
<sequence length="776" mass="88039">MDGSGTNMCKAVNIEGCAVKATFCSMVCVGDSDDSDTEGGLGNVERVVMRPPGHSGKAKQGHLCFDASFETGNLGRVDFITENEYDLFSKPFFFFFSVRLVVRDSKSLLIFHECPFKPTLKHKQSLCHLVPVRPDTSNPRVRFWFHFSVENVRKKQRIIFNVVNLSKSRNLFQQGMAPVVRSTNRPKWLRLPSSQVYYYRSPEHSNKVVLSFAFVFDNEEESFYFALTFPYSYTRCMTVLRRIANDYPDIMKRHSIAILGRTHAGDSSISFVMQGILEFLSSSHKIAQDLREHLDFHIFPMLNPDGVFLGNARTTLLGMDLNRCWNLDNPYIVETQTIKKYILQLSENSTLDFIMDFFGNTTLTGMFVQGNASDSVYRFERHIVLPKLMAQNCPDFETANVMYNDDPEKAGTARRFFWSTIGGETNVYSVEVSQHGFSLEDGTIQPYSEEDYLIHGRRIMRSLWEYYKVTGVIKNNISALELSGRTDACSESTKELGFSLIRLRNISEQRQIFSSLESLSSDSSLGSNKDDLTKEAVLHSKTDLKDDDNGSSECNQRLMFNENIRLRDISSWKEDYERNEGLDSHRICPKSNTSRMLSEDFRVTHVPRLAVIGKPLTTGHESSDLAFSPENGPNMEQIERESLRPNSRTGMQSNMGPQDGFMQISSLGVGKGTDSLTVPSEEYNLNLGQLQYKSVGGGGKVVTTFKGSNFKKPTTPTENRAHHLDIYIKPISLQKAERTDMVQAEQKPVLNRKRSKKRKKPSSKAFHPDIIVSDTQ</sequence>
<dbReference type="Gene3D" id="2.60.40.3120">
    <property type="match status" value="2"/>
</dbReference>
<name>A0A553NYU0_TIGCA</name>
<feature type="region of interest" description="Disordered" evidence="4">
    <location>
        <begin position="736"/>
        <end position="776"/>
    </location>
</feature>
<dbReference type="GO" id="GO:0004181">
    <property type="term" value="F:metallocarboxypeptidase activity"/>
    <property type="evidence" value="ECO:0007669"/>
    <property type="project" value="InterPro"/>
</dbReference>
<dbReference type="Gene3D" id="3.40.630.10">
    <property type="entry name" value="Zn peptidases"/>
    <property type="match status" value="1"/>
</dbReference>
<dbReference type="AlphaFoldDB" id="A0A553NYU0"/>
<feature type="domain" description="Peptidase M14" evidence="5">
    <location>
        <begin position="197"/>
        <end position="462"/>
    </location>
</feature>
<dbReference type="InterPro" id="IPR000834">
    <property type="entry name" value="Peptidase_M14"/>
</dbReference>
<comment type="similarity">
    <text evidence="2 3">Belongs to the peptidase M14 family.</text>
</comment>
<feature type="compositionally biased region" description="Basic residues" evidence="4">
    <location>
        <begin position="750"/>
        <end position="762"/>
    </location>
</feature>
<reference evidence="6 7" key="1">
    <citation type="journal article" date="2018" name="Nat. Ecol. Evol.">
        <title>Genomic signatures of mitonuclear coevolution across populations of Tigriopus californicus.</title>
        <authorList>
            <person name="Barreto F.S."/>
            <person name="Watson E.T."/>
            <person name="Lima T.G."/>
            <person name="Willett C.S."/>
            <person name="Edmands S."/>
            <person name="Li W."/>
            <person name="Burton R.S."/>
        </authorList>
    </citation>
    <scope>NUCLEOTIDE SEQUENCE [LARGE SCALE GENOMIC DNA]</scope>
    <source>
        <strain evidence="6 7">San Diego</strain>
    </source>
</reference>
<organism evidence="6 7">
    <name type="scientific">Tigriopus californicus</name>
    <name type="common">Marine copepod</name>
    <dbReference type="NCBI Taxonomy" id="6832"/>
    <lineage>
        <taxon>Eukaryota</taxon>
        <taxon>Metazoa</taxon>
        <taxon>Ecdysozoa</taxon>
        <taxon>Arthropoda</taxon>
        <taxon>Crustacea</taxon>
        <taxon>Multicrustacea</taxon>
        <taxon>Hexanauplia</taxon>
        <taxon>Copepoda</taxon>
        <taxon>Harpacticoida</taxon>
        <taxon>Harpacticidae</taxon>
        <taxon>Tigriopus</taxon>
    </lineage>
</organism>
<evidence type="ECO:0000313" key="6">
    <source>
        <dbReference type="EMBL" id="TRY70572.1"/>
    </source>
</evidence>
<evidence type="ECO:0000256" key="2">
    <source>
        <dbReference type="ARBA" id="ARBA00005988"/>
    </source>
</evidence>
<dbReference type="Pfam" id="PF00246">
    <property type="entry name" value="Peptidase_M14"/>
    <property type="match status" value="1"/>
</dbReference>
<dbReference type="SMART" id="SM00631">
    <property type="entry name" value="Zn_pept"/>
    <property type="match status" value="1"/>
</dbReference>
<gene>
    <name evidence="6" type="ORF">TCAL_08721</name>
</gene>
<evidence type="ECO:0000256" key="1">
    <source>
        <dbReference type="ARBA" id="ARBA00001947"/>
    </source>
</evidence>
<evidence type="ECO:0000256" key="3">
    <source>
        <dbReference type="PROSITE-ProRule" id="PRU01379"/>
    </source>
</evidence>
<dbReference type="EMBL" id="VCGU01000009">
    <property type="protein sequence ID" value="TRY70572.1"/>
    <property type="molecule type" value="Genomic_DNA"/>
</dbReference>
<dbReference type="PROSITE" id="PS52035">
    <property type="entry name" value="PEPTIDASE_M14"/>
    <property type="match status" value="1"/>
</dbReference>
<accession>A0A553NYU0</accession>